<keyword evidence="20" id="KW-1185">Reference proteome</keyword>
<gene>
    <name evidence="21" type="primary">LOC115626795</name>
</gene>
<dbReference type="FunFam" id="1.20.58.760:FF:000003">
    <property type="entry name" value="AFG3-like AAA ATPase 2"/>
    <property type="match status" value="1"/>
</dbReference>
<dbReference type="InterPro" id="IPR003593">
    <property type="entry name" value="AAA+_ATPase"/>
</dbReference>
<dbReference type="FunFam" id="3.40.50.300:FF:000277">
    <property type="entry name" value="ATP-dependent zinc metalloprotease FtsH"/>
    <property type="match status" value="1"/>
</dbReference>
<keyword evidence="14 18" id="KW-1133">Transmembrane helix</keyword>
<evidence type="ECO:0000256" key="12">
    <source>
        <dbReference type="ARBA" id="ARBA00022840"/>
    </source>
</evidence>
<dbReference type="GO" id="GO:0004222">
    <property type="term" value="F:metalloendopeptidase activity"/>
    <property type="evidence" value="ECO:0007669"/>
    <property type="project" value="InterPro"/>
</dbReference>
<evidence type="ECO:0000256" key="1">
    <source>
        <dbReference type="ARBA" id="ARBA00001947"/>
    </source>
</evidence>
<dbReference type="InterPro" id="IPR027417">
    <property type="entry name" value="P-loop_NTPase"/>
</dbReference>
<sequence>MFKSLQHVRNVLQRGPHYITHCYRNASLIKDANGLATTLAAATGIGLGGVRRQLATLPLSRRQFRQLHAEYKAIVGVIARSLQVTPREVQQMYLRLMCTGNPERPGGPSKDNTSSSKPSKPTKSESKESDETAAERTTTSSSRASTEPSTSGGASSSSSGSPSSSSEEPNKNNENEEKMRSVLTKAVLWLFTIYMFVALISLLITPRSEQPEGSTRYVSWNEFVHHMLAVGEVKELIIRPDMEMVTIILHEGAIIKGRKVTSTIFHMAVADANKFEEKLREVEKRLGITDGVPVTYDRQTDTTGRILMLLLFCALLMSIATRMRSMKSPLSMDSFNQMGRAKFTLVDPFDGGRGVLFRDVAGLNEAKQEVKEFVDYLKSPEKYQRLGAKVPRGALLLGPPGCGKTLLAKAVATEAQVPFLSMNGSEFIEMIGGLGAARVRDLFKEGKKRAPCIIYIDEIDAIGRQRSGTESMGQGSSGESEQTLNQLLVEMDGMATKEGVLMLASTNRADILDKALLRPGRFDRHILIDLPTLQERKEIFEKHLSSVKLEAAANTYTQRLARLTPGFSGADIANVCNEAALHAARSMQTVVTSKNLEYAVERLVGGTEKRSHALSLAERKVIAYHESGHALVGWMLPNSDILLKVTIVPRTSLALGFAQYTPSEQHLYSKEELFDKMCMALGGRAAENLVFNRITTGAQNDLEKVTKIAYSQIKKFGMNENIGPMYVRDSEETGGSGTDKPFSRAMESMIDHEARHMVANAYMTTEGILTKHRDKLEKLAEALLERETLDYDEVVDLIGPPPYDPAKRRVDGVEFEQSLKNLSNDAPKA</sequence>
<evidence type="ECO:0000256" key="18">
    <source>
        <dbReference type="SAM" id="Phobius"/>
    </source>
</evidence>
<dbReference type="Pfam" id="PF00004">
    <property type="entry name" value="AAA"/>
    <property type="match status" value="1"/>
</dbReference>
<keyword evidence="11" id="KW-0862">Zinc</keyword>
<dbReference type="GO" id="GO:0008270">
    <property type="term" value="F:zinc ion binding"/>
    <property type="evidence" value="ECO:0007669"/>
    <property type="project" value="InterPro"/>
</dbReference>
<evidence type="ECO:0000313" key="20">
    <source>
        <dbReference type="Proteomes" id="UP000504634"/>
    </source>
</evidence>
<comment type="similarity">
    <text evidence="5">In the N-terminal section; belongs to the AAA ATPase family.</text>
</comment>
<dbReference type="PANTHER" id="PTHR43655:SF8">
    <property type="entry name" value="PARAPLEGIN"/>
    <property type="match status" value="1"/>
</dbReference>
<feature type="compositionally biased region" description="Low complexity" evidence="17">
    <location>
        <begin position="108"/>
        <end position="121"/>
    </location>
</feature>
<dbReference type="SMART" id="SM00382">
    <property type="entry name" value="AAA"/>
    <property type="match status" value="1"/>
</dbReference>
<dbReference type="InterPro" id="IPR037219">
    <property type="entry name" value="Peptidase_M41-like"/>
</dbReference>
<dbReference type="CTD" id="6687"/>
<dbReference type="FunFam" id="1.10.8.60:FF:000033">
    <property type="entry name" value="paraplegin isoform X1"/>
    <property type="match status" value="1"/>
</dbReference>
<feature type="transmembrane region" description="Helical" evidence="18">
    <location>
        <begin position="306"/>
        <end position="323"/>
    </location>
</feature>
<dbReference type="GO" id="GO:0034982">
    <property type="term" value="P:mitochondrial protein processing"/>
    <property type="evidence" value="ECO:0007669"/>
    <property type="project" value="TreeGrafter"/>
</dbReference>
<evidence type="ECO:0000256" key="3">
    <source>
        <dbReference type="ARBA" id="ARBA00004173"/>
    </source>
</evidence>
<feature type="compositionally biased region" description="Basic and acidic residues" evidence="17">
    <location>
        <begin position="168"/>
        <end position="178"/>
    </location>
</feature>
<dbReference type="PANTHER" id="PTHR43655">
    <property type="entry name" value="ATP-DEPENDENT PROTEASE"/>
    <property type="match status" value="1"/>
</dbReference>
<dbReference type="Proteomes" id="UP000504634">
    <property type="component" value="Unplaced"/>
</dbReference>
<accession>A0A6J2TT75</accession>
<keyword evidence="9" id="KW-0547">Nucleotide-binding</keyword>
<feature type="compositionally biased region" description="Basic and acidic residues" evidence="17">
    <location>
        <begin position="122"/>
        <end position="134"/>
    </location>
</feature>
<keyword evidence="12" id="KW-0067">ATP-binding</keyword>
<dbReference type="Gene3D" id="3.40.50.300">
    <property type="entry name" value="P-loop containing nucleotide triphosphate hydrolases"/>
    <property type="match status" value="1"/>
</dbReference>
<evidence type="ECO:0000256" key="15">
    <source>
        <dbReference type="ARBA" id="ARBA00023049"/>
    </source>
</evidence>
<dbReference type="InterPro" id="IPR050928">
    <property type="entry name" value="ATP-dep_Zn_Metalloprotease"/>
</dbReference>
<keyword evidence="16 18" id="KW-0472">Membrane</keyword>
<dbReference type="Pfam" id="PF01434">
    <property type="entry name" value="Peptidase_M41"/>
    <property type="match status" value="1"/>
</dbReference>
<evidence type="ECO:0000256" key="16">
    <source>
        <dbReference type="ARBA" id="ARBA00023136"/>
    </source>
</evidence>
<dbReference type="InterPro" id="IPR000642">
    <property type="entry name" value="Peptidase_M41"/>
</dbReference>
<dbReference type="Gene3D" id="3.40.1690.20">
    <property type="match status" value="1"/>
</dbReference>
<evidence type="ECO:0000256" key="9">
    <source>
        <dbReference type="ARBA" id="ARBA00022741"/>
    </source>
</evidence>
<dbReference type="OrthoDB" id="1413014at2759"/>
<keyword evidence="7 18" id="KW-0812">Transmembrane</keyword>
<keyword evidence="13" id="KW-0809">Transit peptide</keyword>
<evidence type="ECO:0000256" key="5">
    <source>
        <dbReference type="ARBA" id="ARBA00010550"/>
    </source>
</evidence>
<feature type="transmembrane region" description="Helical" evidence="18">
    <location>
        <begin position="186"/>
        <end position="204"/>
    </location>
</feature>
<dbReference type="RefSeq" id="XP_030378122.1">
    <property type="nucleotide sequence ID" value="XM_030522262.1"/>
</dbReference>
<evidence type="ECO:0000256" key="10">
    <source>
        <dbReference type="ARBA" id="ARBA00022801"/>
    </source>
</evidence>
<feature type="compositionally biased region" description="Low complexity" evidence="17">
    <location>
        <begin position="135"/>
        <end position="167"/>
    </location>
</feature>
<dbReference type="CDD" id="cd19501">
    <property type="entry name" value="RecA-like_FtsH"/>
    <property type="match status" value="1"/>
</dbReference>
<dbReference type="GeneID" id="115626795"/>
<feature type="domain" description="AAA+ ATPase" evidence="19">
    <location>
        <begin position="390"/>
        <end position="532"/>
    </location>
</feature>
<dbReference type="Gene3D" id="1.10.8.60">
    <property type="match status" value="1"/>
</dbReference>
<dbReference type="GO" id="GO:0005745">
    <property type="term" value="C:m-AAA complex"/>
    <property type="evidence" value="ECO:0007669"/>
    <property type="project" value="TreeGrafter"/>
</dbReference>
<evidence type="ECO:0000259" key="19">
    <source>
        <dbReference type="SMART" id="SM00382"/>
    </source>
</evidence>
<reference evidence="21" key="1">
    <citation type="submission" date="2025-08" db="UniProtKB">
        <authorList>
            <consortium name="RefSeq"/>
        </authorList>
    </citation>
    <scope>IDENTIFICATION</scope>
    <source>
        <strain evidence="21">11010-0011.00</strain>
        <tissue evidence="21">Whole body</tissue>
    </source>
</reference>
<dbReference type="InterPro" id="IPR005936">
    <property type="entry name" value="FtsH"/>
</dbReference>
<dbReference type="InterPro" id="IPR041569">
    <property type="entry name" value="AAA_lid_3"/>
</dbReference>
<dbReference type="SUPFAM" id="SSF140990">
    <property type="entry name" value="FtsH protease domain-like"/>
    <property type="match status" value="1"/>
</dbReference>
<feature type="region of interest" description="Disordered" evidence="17">
    <location>
        <begin position="98"/>
        <end position="178"/>
    </location>
</feature>
<dbReference type="Pfam" id="PF17862">
    <property type="entry name" value="AAA_lid_3"/>
    <property type="match status" value="1"/>
</dbReference>
<dbReference type="NCBIfam" id="TIGR01241">
    <property type="entry name" value="FtsH_fam"/>
    <property type="match status" value="1"/>
</dbReference>
<comment type="subcellular location">
    <subcellularLocation>
        <location evidence="2">Membrane</location>
        <topology evidence="2">Multi-pass membrane protein</topology>
    </subcellularLocation>
    <subcellularLocation>
        <location evidence="3">Mitochondrion</location>
    </subcellularLocation>
</comment>
<keyword evidence="6" id="KW-0645">Protease</keyword>
<evidence type="ECO:0000256" key="4">
    <source>
        <dbReference type="ARBA" id="ARBA00010044"/>
    </source>
</evidence>
<evidence type="ECO:0000256" key="14">
    <source>
        <dbReference type="ARBA" id="ARBA00022989"/>
    </source>
</evidence>
<dbReference type="Gene3D" id="1.20.58.760">
    <property type="entry name" value="Peptidase M41"/>
    <property type="match status" value="1"/>
</dbReference>
<dbReference type="InterPro" id="IPR003959">
    <property type="entry name" value="ATPase_AAA_core"/>
</dbReference>
<comment type="cofactor">
    <cofactor evidence="1">
        <name>Zn(2+)</name>
        <dbReference type="ChEBI" id="CHEBI:29105"/>
    </cofactor>
</comment>
<name>A0A6J2TT75_DROLE</name>
<evidence type="ECO:0000313" key="21">
    <source>
        <dbReference type="RefSeq" id="XP_030378122.1"/>
    </source>
</evidence>
<dbReference type="HAMAP" id="MF_01458">
    <property type="entry name" value="FtsH"/>
    <property type="match status" value="1"/>
</dbReference>
<evidence type="ECO:0000256" key="2">
    <source>
        <dbReference type="ARBA" id="ARBA00004141"/>
    </source>
</evidence>
<evidence type="ECO:0000256" key="6">
    <source>
        <dbReference type="ARBA" id="ARBA00022670"/>
    </source>
</evidence>
<comment type="similarity">
    <text evidence="4">In the C-terminal section; belongs to the peptidase M41 family.</text>
</comment>
<dbReference type="Pfam" id="PF06480">
    <property type="entry name" value="FtsH_ext"/>
    <property type="match status" value="1"/>
</dbReference>
<evidence type="ECO:0000256" key="8">
    <source>
        <dbReference type="ARBA" id="ARBA00022723"/>
    </source>
</evidence>
<dbReference type="GO" id="GO:0016887">
    <property type="term" value="F:ATP hydrolysis activity"/>
    <property type="evidence" value="ECO:0007669"/>
    <property type="project" value="InterPro"/>
</dbReference>
<proteinExistence type="inferred from homology"/>
<keyword evidence="10" id="KW-0378">Hydrolase</keyword>
<evidence type="ECO:0000256" key="17">
    <source>
        <dbReference type="SAM" id="MobiDB-lite"/>
    </source>
</evidence>
<evidence type="ECO:0000256" key="13">
    <source>
        <dbReference type="ARBA" id="ARBA00022946"/>
    </source>
</evidence>
<dbReference type="AlphaFoldDB" id="A0A6J2TT75"/>
<dbReference type="GO" id="GO:0004176">
    <property type="term" value="F:ATP-dependent peptidase activity"/>
    <property type="evidence" value="ECO:0007669"/>
    <property type="project" value="InterPro"/>
</dbReference>
<evidence type="ECO:0000256" key="11">
    <source>
        <dbReference type="ARBA" id="ARBA00022833"/>
    </source>
</evidence>
<dbReference type="FunFam" id="3.40.1690.20:FF:000005">
    <property type="entry name" value="Paraplegin, putative"/>
    <property type="match status" value="1"/>
</dbReference>
<evidence type="ECO:0000256" key="7">
    <source>
        <dbReference type="ARBA" id="ARBA00022692"/>
    </source>
</evidence>
<dbReference type="GO" id="GO:0005524">
    <property type="term" value="F:ATP binding"/>
    <property type="evidence" value="ECO:0007669"/>
    <property type="project" value="UniProtKB-KW"/>
</dbReference>
<keyword evidence="8" id="KW-0479">Metal-binding</keyword>
<dbReference type="InterPro" id="IPR011546">
    <property type="entry name" value="Pept_M41_FtsH_extracell"/>
</dbReference>
<organism evidence="20 21">
    <name type="scientific">Drosophila lebanonensis</name>
    <name type="common">Fruit fly</name>
    <name type="synonym">Scaptodrosophila lebanonensis</name>
    <dbReference type="NCBI Taxonomy" id="7225"/>
    <lineage>
        <taxon>Eukaryota</taxon>
        <taxon>Metazoa</taxon>
        <taxon>Ecdysozoa</taxon>
        <taxon>Arthropoda</taxon>
        <taxon>Hexapoda</taxon>
        <taxon>Insecta</taxon>
        <taxon>Pterygota</taxon>
        <taxon>Neoptera</taxon>
        <taxon>Endopterygota</taxon>
        <taxon>Diptera</taxon>
        <taxon>Brachycera</taxon>
        <taxon>Muscomorpha</taxon>
        <taxon>Ephydroidea</taxon>
        <taxon>Drosophilidae</taxon>
        <taxon>Scaptodrosophila</taxon>
    </lineage>
</organism>
<protein>
    <submittedName>
        <fullName evidence="21">Paraplegin</fullName>
    </submittedName>
</protein>
<keyword evidence="15" id="KW-0482">Metalloprotease</keyword>
<dbReference type="SUPFAM" id="SSF52540">
    <property type="entry name" value="P-loop containing nucleoside triphosphate hydrolases"/>
    <property type="match status" value="1"/>
</dbReference>